<feature type="transmembrane region" description="Helical" evidence="1">
    <location>
        <begin position="88"/>
        <end position="110"/>
    </location>
</feature>
<reference evidence="3 4" key="1">
    <citation type="submission" date="2023-07" db="EMBL/GenBank/DDBJ databases">
        <authorList>
            <person name="Lian W.-H."/>
        </authorList>
    </citation>
    <scope>NUCLEOTIDE SEQUENCE [LARGE SCALE GENOMIC DNA]</scope>
    <source>
        <strain evidence="3 4">SYSU DXS3180</strain>
    </source>
</reference>
<dbReference type="RefSeq" id="WP_369327567.1">
    <property type="nucleotide sequence ID" value="NZ_JAULBC010000001.1"/>
</dbReference>
<feature type="domain" description="Signal transduction histidine kinase internal region" evidence="2">
    <location>
        <begin position="173"/>
        <end position="248"/>
    </location>
</feature>
<keyword evidence="3" id="KW-0418">Kinase</keyword>
<dbReference type="PANTHER" id="PTHR34220:SF7">
    <property type="entry name" value="SENSOR HISTIDINE KINASE YPDA"/>
    <property type="match status" value="1"/>
</dbReference>
<dbReference type="InterPro" id="IPR050640">
    <property type="entry name" value="Bact_2-comp_sensor_kinase"/>
</dbReference>
<dbReference type="Pfam" id="PF06580">
    <property type="entry name" value="His_kinase"/>
    <property type="match status" value="1"/>
</dbReference>
<organism evidence="3 4">
    <name type="scientific">Danxiaibacter flavus</name>
    <dbReference type="NCBI Taxonomy" id="3049108"/>
    <lineage>
        <taxon>Bacteria</taxon>
        <taxon>Pseudomonadati</taxon>
        <taxon>Bacteroidota</taxon>
        <taxon>Chitinophagia</taxon>
        <taxon>Chitinophagales</taxon>
        <taxon>Chitinophagaceae</taxon>
        <taxon>Danxiaibacter</taxon>
    </lineage>
</organism>
<feature type="transmembrane region" description="Helical" evidence="1">
    <location>
        <begin position="20"/>
        <end position="37"/>
    </location>
</feature>
<dbReference type="Proteomes" id="UP001560573">
    <property type="component" value="Unassembled WGS sequence"/>
</dbReference>
<evidence type="ECO:0000256" key="1">
    <source>
        <dbReference type="SAM" id="Phobius"/>
    </source>
</evidence>
<keyword evidence="1" id="KW-0812">Transmembrane</keyword>
<dbReference type="EMBL" id="JAULBC010000001">
    <property type="protein sequence ID" value="MEX6686177.1"/>
    <property type="molecule type" value="Genomic_DNA"/>
</dbReference>
<sequence length="360" mass="42134">MASLFQHRIKLPQYTRQDKWIFLCVMPIIVIVLNMVLLKKTYFSSLKNFLLGSMIIFLLIGSMWQLFTRIAIYFRDKFPTGSKTAQRLCTSIICFVFITDVVITLIFWLYNQLHLTPKPLSLKSYLWSLLFGFLINVFVTFLHEGVSAFEKWRITFVETDQLRKEYVKGKLLGLKGQLNPHFLFNSFNSLSSLINENTEKAEQFLNEMSKVFSYMLSSQHEHLVTLTTELQFLQSYYYLLKERYGDAFHLDVDVLREHEDWYLPPFTLQLLLENTIGGNVISKDVPLYISITTLHNGWLEISNSIHEREGEESVQDSEGLINITNKIRLLTRQTMFVNHSIDCRTIRLPLLNKNEMSIAV</sequence>
<feature type="transmembrane region" description="Helical" evidence="1">
    <location>
        <begin position="49"/>
        <end position="67"/>
    </location>
</feature>
<dbReference type="PANTHER" id="PTHR34220">
    <property type="entry name" value="SENSOR HISTIDINE KINASE YPDA"/>
    <property type="match status" value="1"/>
</dbReference>
<protein>
    <submittedName>
        <fullName evidence="3">Histidine kinase</fullName>
    </submittedName>
</protein>
<accession>A0ABV3Z8J3</accession>
<keyword evidence="4" id="KW-1185">Reference proteome</keyword>
<keyword evidence="1" id="KW-1133">Transmembrane helix</keyword>
<keyword evidence="3" id="KW-0808">Transferase</keyword>
<feature type="transmembrane region" description="Helical" evidence="1">
    <location>
        <begin position="125"/>
        <end position="143"/>
    </location>
</feature>
<comment type="caution">
    <text evidence="3">The sequence shown here is derived from an EMBL/GenBank/DDBJ whole genome shotgun (WGS) entry which is preliminary data.</text>
</comment>
<evidence type="ECO:0000313" key="3">
    <source>
        <dbReference type="EMBL" id="MEX6686177.1"/>
    </source>
</evidence>
<name>A0ABV3Z8J3_9BACT</name>
<proteinExistence type="predicted"/>
<evidence type="ECO:0000259" key="2">
    <source>
        <dbReference type="Pfam" id="PF06580"/>
    </source>
</evidence>
<gene>
    <name evidence="3" type="ORF">QTN47_01655</name>
</gene>
<evidence type="ECO:0000313" key="4">
    <source>
        <dbReference type="Proteomes" id="UP001560573"/>
    </source>
</evidence>
<dbReference type="GO" id="GO:0016301">
    <property type="term" value="F:kinase activity"/>
    <property type="evidence" value="ECO:0007669"/>
    <property type="project" value="UniProtKB-KW"/>
</dbReference>
<dbReference type="InterPro" id="IPR010559">
    <property type="entry name" value="Sig_transdc_His_kin_internal"/>
</dbReference>
<keyword evidence="1" id="KW-0472">Membrane</keyword>